<dbReference type="PATRIC" id="fig|1365248.3.peg.3254"/>
<comment type="caution">
    <text evidence="1">The sequence shown here is derived from an EMBL/GenBank/DDBJ whole genome shotgun (WGS) entry which is preliminary data.</text>
</comment>
<dbReference type="Proteomes" id="UP000076486">
    <property type="component" value="Unassembled WGS sequence"/>
</dbReference>
<proteinExistence type="predicted"/>
<gene>
    <name evidence="1" type="ORF">N473_20915</name>
</gene>
<evidence type="ECO:0000313" key="2">
    <source>
        <dbReference type="Proteomes" id="UP000076486"/>
    </source>
</evidence>
<protein>
    <submittedName>
        <fullName evidence="1">Uncharacterized protein</fullName>
    </submittedName>
</protein>
<evidence type="ECO:0000313" key="1">
    <source>
        <dbReference type="EMBL" id="KZN62007.1"/>
    </source>
</evidence>
<organism evidence="1 2">
    <name type="scientific">Pseudoalteromonas luteoviolacea CPMOR-1</name>
    <dbReference type="NCBI Taxonomy" id="1365248"/>
    <lineage>
        <taxon>Bacteria</taxon>
        <taxon>Pseudomonadati</taxon>
        <taxon>Pseudomonadota</taxon>
        <taxon>Gammaproteobacteria</taxon>
        <taxon>Alteromonadales</taxon>
        <taxon>Pseudoalteromonadaceae</taxon>
        <taxon>Pseudoalteromonas</taxon>
    </lineage>
</organism>
<dbReference type="RefSeq" id="WP_063368671.1">
    <property type="nucleotide sequence ID" value="NZ_AUYC01000035.1"/>
</dbReference>
<reference evidence="1 2" key="1">
    <citation type="submission" date="2013-07" db="EMBL/GenBank/DDBJ databases">
        <title>Comparative Genomic and Metabolomic Analysis of Twelve Strains of Pseudoalteromonas luteoviolacea.</title>
        <authorList>
            <person name="Vynne N.G."/>
            <person name="Mansson M."/>
            <person name="Gram L."/>
        </authorList>
    </citation>
    <scope>NUCLEOTIDE SEQUENCE [LARGE SCALE GENOMIC DNA]</scope>
    <source>
        <strain evidence="1 2">CPMOR-1</strain>
    </source>
</reference>
<name>A0A162C4K9_9GAMM</name>
<sequence length="100" mass="11051">MKYLSLIGLFLISKIVYPDELNIIIEPDSTVIDENFLDIESESEVFSNKMVIAGVSAGSLGSTILSIGCNLVTPSWAETIHTIKVTKQVRVLADYKYLQV</sequence>
<dbReference type="AlphaFoldDB" id="A0A162C4K9"/>
<dbReference type="EMBL" id="AUYC01000035">
    <property type="protein sequence ID" value="KZN62007.1"/>
    <property type="molecule type" value="Genomic_DNA"/>
</dbReference>
<accession>A0A162C4K9</accession>